<name>Q9G8R5_NAEGR</name>
<feature type="transmembrane region" description="Helical" evidence="5">
    <location>
        <begin position="76"/>
        <end position="101"/>
    </location>
</feature>
<feature type="domain" description="NADH-Ubiquinone oxidoreductase (complex I) chain 5 N-terminal" evidence="7">
    <location>
        <begin position="64"/>
        <end position="114"/>
    </location>
</feature>
<geneLocation type="mitochondrion" evidence="8"/>
<dbReference type="Pfam" id="PF00361">
    <property type="entry name" value="Proton_antipo_M"/>
    <property type="match status" value="1"/>
</dbReference>
<evidence type="ECO:0000256" key="1">
    <source>
        <dbReference type="ARBA" id="ARBA00004141"/>
    </source>
</evidence>
<dbReference type="GO" id="GO:0003954">
    <property type="term" value="F:NADH dehydrogenase activity"/>
    <property type="evidence" value="ECO:0007669"/>
    <property type="project" value="TreeGrafter"/>
</dbReference>
<evidence type="ECO:0000256" key="2">
    <source>
        <dbReference type="ARBA" id="ARBA00022692"/>
    </source>
</evidence>
<dbReference type="AlphaFoldDB" id="Q9G8R5"/>
<evidence type="ECO:0000259" key="6">
    <source>
        <dbReference type="Pfam" id="PF00361"/>
    </source>
</evidence>
<evidence type="ECO:0000256" key="5">
    <source>
        <dbReference type="RuleBase" id="RU003404"/>
    </source>
</evidence>
<feature type="transmembrane region" description="Helical" evidence="5">
    <location>
        <begin position="279"/>
        <end position="300"/>
    </location>
</feature>
<gene>
    <name evidence="8" type="primary">nad5</name>
</gene>
<feature type="transmembrane region" description="Helical" evidence="5">
    <location>
        <begin position="30"/>
        <end position="48"/>
    </location>
</feature>
<dbReference type="GO" id="GO:0008137">
    <property type="term" value="F:NADH dehydrogenase (ubiquinone) activity"/>
    <property type="evidence" value="ECO:0007669"/>
    <property type="project" value="UniProtKB-EC"/>
</dbReference>
<dbReference type="GO" id="GO:0015990">
    <property type="term" value="P:electron transport coupled proton transport"/>
    <property type="evidence" value="ECO:0007669"/>
    <property type="project" value="TreeGrafter"/>
</dbReference>
<accession>Q9G8R5</accession>
<dbReference type="InterPro" id="IPR001516">
    <property type="entry name" value="Proton_antipo_N"/>
</dbReference>
<feature type="transmembrane region" description="Helical" evidence="5">
    <location>
        <begin position="251"/>
        <end position="273"/>
    </location>
</feature>
<feature type="transmembrane region" description="Helical" evidence="5">
    <location>
        <begin position="593"/>
        <end position="613"/>
    </location>
</feature>
<keyword evidence="5" id="KW-0520">NAD</keyword>
<dbReference type="PANTHER" id="PTHR42829">
    <property type="entry name" value="NADH-UBIQUINONE OXIDOREDUCTASE CHAIN 5"/>
    <property type="match status" value="1"/>
</dbReference>
<feature type="transmembrane region" description="Helical" evidence="5">
    <location>
        <begin position="307"/>
        <end position="329"/>
    </location>
</feature>
<dbReference type="EC" id="7.1.1.2" evidence="5"/>
<feature type="transmembrane region" description="Helical" evidence="5">
    <location>
        <begin position="416"/>
        <end position="441"/>
    </location>
</feature>
<dbReference type="RefSeq" id="NP_066511.1">
    <property type="nucleotide sequence ID" value="NC_002573.1"/>
</dbReference>
<feature type="transmembrane region" description="Helical" evidence="5">
    <location>
        <begin position="462"/>
        <end position="481"/>
    </location>
</feature>
<dbReference type="EMBL" id="AF288092">
    <property type="protein sequence ID" value="AAG17789.1"/>
    <property type="molecule type" value="Genomic_DNA"/>
</dbReference>
<feature type="transmembrane region" description="Helical" evidence="5">
    <location>
        <begin position="542"/>
        <end position="558"/>
    </location>
</feature>
<feature type="transmembrane region" description="Helical" evidence="5">
    <location>
        <begin position="137"/>
        <end position="155"/>
    </location>
</feature>
<feature type="transmembrane region" description="Helical" evidence="5">
    <location>
        <begin position="335"/>
        <end position="356"/>
    </location>
</feature>
<feature type="transmembrane region" description="Helical" evidence="5">
    <location>
        <begin position="512"/>
        <end position="530"/>
    </location>
</feature>
<dbReference type="PANTHER" id="PTHR42829:SF2">
    <property type="entry name" value="NADH-UBIQUINONE OXIDOREDUCTASE CHAIN 5"/>
    <property type="match status" value="1"/>
</dbReference>
<keyword evidence="8" id="KW-0560">Oxidoreductase</keyword>
<feature type="transmembrane region" description="Helical" evidence="5">
    <location>
        <begin position="645"/>
        <end position="665"/>
    </location>
</feature>
<dbReference type="PRINTS" id="PR01435">
    <property type="entry name" value="NPOXDRDTASE5"/>
</dbReference>
<keyword evidence="5" id="KW-0830">Ubiquinone</keyword>
<comment type="subcellular location">
    <subcellularLocation>
        <location evidence="1">Membrane</location>
        <topology evidence="1">Multi-pass membrane protein</topology>
    </subcellularLocation>
</comment>
<dbReference type="InterPro" id="IPR001750">
    <property type="entry name" value="ND/Mrp_TM"/>
</dbReference>
<dbReference type="Pfam" id="PF00662">
    <property type="entry name" value="Proton_antipo_N"/>
    <property type="match status" value="1"/>
</dbReference>
<evidence type="ECO:0000259" key="7">
    <source>
        <dbReference type="Pfam" id="PF00662"/>
    </source>
</evidence>
<feature type="transmembrane region" description="Helical" evidence="5">
    <location>
        <begin position="6"/>
        <end position="23"/>
    </location>
</feature>
<reference evidence="8" key="1">
    <citation type="submission" date="2000-07" db="EMBL/GenBank/DDBJ databases">
        <title>The mitochondrial genome of the supposedly primitive protist, Naegleria gruberi.</title>
        <authorList>
            <person name="Burger G."/>
            <person name="Lang B.F."/>
            <person name="Nerad T.A."/>
            <person name="Gray M.W."/>
        </authorList>
    </citation>
    <scope>NUCLEOTIDE SEQUENCE</scope>
</reference>
<keyword evidence="4 5" id="KW-0472">Membrane</keyword>
<keyword evidence="3 5" id="KW-1133">Transmembrane helix</keyword>
<comment type="function">
    <text evidence="5">Core subunit of the mitochondrial membrane respiratory chain NADH dehydrogenase (Complex I) which catalyzes electron transfer from NADH through the respiratory chain, using ubiquinone as an electron acceptor. Essential for the catalytic activity and assembly of complex I.</text>
</comment>
<feature type="transmembrane region" description="Helical" evidence="5">
    <location>
        <begin position="176"/>
        <end position="202"/>
    </location>
</feature>
<feature type="transmembrane region" description="Helical" evidence="5">
    <location>
        <begin position="214"/>
        <end position="239"/>
    </location>
</feature>
<evidence type="ECO:0000256" key="4">
    <source>
        <dbReference type="ARBA" id="ARBA00023136"/>
    </source>
</evidence>
<evidence type="ECO:0000313" key="8">
    <source>
        <dbReference type="EMBL" id="AAG17789.1"/>
    </source>
</evidence>
<organism evidence="8">
    <name type="scientific">Naegleria gruberi</name>
    <name type="common">Amoeba</name>
    <dbReference type="NCBI Taxonomy" id="5762"/>
    <lineage>
        <taxon>Eukaryota</taxon>
        <taxon>Discoba</taxon>
        <taxon>Heterolobosea</taxon>
        <taxon>Tetramitia</taxon>
        <taxon>Eutetramitia</taxon>
        <taxon>Vahlkampfiidae</taxon>
        <taxon>Naegleria</taxon>
    </lineage>
</organism>
<keyword evidence="5" id="KW-0813">Transport</keyword>
<dbReference type="GO" id="GO:0042773">
    <property type="term" value="P:ATP synthesis coupled electron transport"/>
    <property type="evidence" value="ECO:0007669"/>
    <property type="project" value="InterPro"/>
</dbReference>
<dbReference type="PRINTS" id="PR01434">
    <property type="entry name" value="NADHDHGNASE5"/>
</dbReference>
<keyword evidence="2 5" id="KW-0812">Transmembrane</keyword>
<feature type="transmembrane region" description="Helical" evidence="5">
    <location>
        <begin position="368"/>
        <end position="396"/>
    </location>
</feature>
<protein>
    <recommendedName>
        <fullName evidence="5">NADH-ubiquinone oxidoreductase chain 5</fullName>
        <ecNumber evidence="5">7.1.1.2</ecNumber>
    </recommendedName>
</protein>
<feature type="domain" description="NADH:quinone oxidoreductase/Mrp antiporter transmembrane" evidence="6">
    <location>
        <begin position="130"/>
        <end position="407"/>
    </location>
</feature>
<comment type="similarity">
    <text evidence="5">Belongs to the complex I subunit 5 family.</text>
</comment>
<dbReference type="InterPro" id="IPR018393">
    <property type="entry name" value="NADHpl_OxRdtase_5_subgr"/>
</dbReference>
<sequence>MYLLILYFLFSSFFVAFFFGRFFSRKHIGFFTSLCVFCSLLVSLFTFYEVGLNGSTCTISLFSWIHLDLLDLNFNFLFDSLTVSMLVVVTFISFLVHIYSIEYMREDPHQIRFFSYISIFTFFMVILVTAGNLVQLFIGWEGVGICSYLLINFWYSRVDANKSSIMAMVTNKVGDICLLVAFAVVFYIYKSFDFSVIFSYHMVNAFYYTLNSDLVFVICFLFILGAVGKSAQLGLHVWLPEAMEGPTPVSSLIHAATMVTAGIFLLIRCSFLFDLVPSIYLIILFFGSLTTFLGSSIGLFQHDIKKIIAYSTCSQLGYMFLSCGLLGYTNSIFHLINHAFFKALLFLSAGLIIYCFSHEQDYRKMGSLIFFFPFAYISILIGSLSLIGFPFLSGFYSKEKIVQLFFNLFYLQFDSYGLLNLFFFFYFFAFVSIICTTLYSVKLLTFVFFVKYNGFKYNLHNIQYGSFYMLMPLFILIYFSILSGFFTQDMFVGIGTDFWQNSLFVSLVDFEYYFISNVVDFFNIDFYVLFNYEYHKYLRQVPLVWVLYFLIVFSFVYSSTSSRLYLFDLKYSSSWLFNLYTFFTQKWIAFNKLIFYVLIDFLFSFSFFIYSFLEKGILEKVGPFGISQIVQNSGKSYSLLLKGLVYHYLGFILLGLFFSIHFIYFV</sequence>
<evidence type="ECO:0000256" key="3">
    <source>
        <dbReference type="ARBA" id="ARBA00022989"/>
    </source>
</evidence>
<dbReference type="GeneID" id="800700"/>
<dbReference type="NCBIfam" id="TIGR01974">
    <property type="entry name" value="NDH_I_L"/>
    <property type="match status" value="1"/>
</dbReference>
<feature type="transmembrane region" description="Helical" evidence="5">
    <location>
        <begin position="113"/>
        <end position="131"/>
    </location>
</feature>
<keyword evidence="5 8" id="KW-0496">Mitochondrion</keyword>
<proteinExistence type="inferred from homology"/>
<dbReference type="GO" id="GO:0016020">
    <property type="term" value="C:membrane"/>
    <property type="evidence" value="ECO:0007669"/>
    <property type="project" value="UniProtKB-SubCell"/>
</dbReference>
<dbReference type="InterPro" id="IPR003945">
    <property type="entry name" value="NU5C-like"/>
</dbReference>
<comment type="catalytic activity">
    <reaction evidence="5">
        <text>a ubiquinone + NADH + 5 H(+)(in) = a ubiquinol + NAD(+) + 4 H(+)(out)</text>
        <dbReference type="Rhea" id="RHEA:29091"/>
        <dbReference type="Rhea" id="RHEA-COMP:9565"/>
        <dbReference type="Rhea" id="RHEA-COMP:9566"/>
        <dbReference type="ChEBI" id="CHEBI:15378"/>
        <dbReference type="ChEBI" id="CHEBI:16389"/>
        <dbReference type="ChEBI" id="CHEBI:17976"/>
        <dbReference type="ChEBI" id="CHEBI:57540"/>
        <dbReference type="ChEBI" id="CHEBI:57945"/>
        <dbReference type="EC" id="7.1.1.2"/>
    </reaction>
</comment>